<dbReference type="RefSeq" id="WP_281248179.1">
    <property type="nucleotide sequence ID" value="NZ_FQVL01000002.1"/>
</dbReference>
<dbReference type="AlphaFoldDB" id="A0A1M4VEG6"/>
<keyword evidence="3" id="KW-1185">Reference proteome</keyword>
<evidence type="ECO:0000313" key="2">
    <source>
        <dbReference type="EMBL" id="SHE67376.1"/>
    </source>
</evidence>
<dbReference type="EMBL" id="FQVL01000002">
    <property type="protein sequence ID" value="SHE67376.1"/>
    <property type="molecule type" value="Genomic_DNA"/>
</dbReference>
<keyword evidence="1" id="KW-0175">Coiled coil</keyword>
<reference evidence="2 3" key="1">
    <citation type="submission" date="2016-11" db="EMBL/GenBank/DDBJ databases">
        <authorList>
            <person name="Jaros S."/>
            <person name="Januszkiewicz K."/>
            <person name="Wedrychowicz H."/>
        </authorList>
    </citation>
    <scope>NUCLEOTIDE SEQUENCE [LARGE SCALE GENOMIC DNA]</scope>
    <source>
        <strain evidence="2 3">DSM 44666</strain>
    </source>
</reference>
<evidence type="ECO:0000256" key="1">
    <source>
        <dbReference type="SAM" id="Coils"/>
    </source>
</evidence>
<sequence length="41" mass="4778">MIEINILRASISALADILFELEKRVIELEKKAKEAEDYELE</sequence>
<accession>A0A1M4VEG6</accession>
<name>A0A1M4VEG6_9BACL</name>
<feature type="coiled-coil region" evidence="1">
    <location>
        <begin position="11"/>
        <end position="41"/>
    </location>
</feature>
<dbReference type="Proteomes" id="UP000184476">
    <property type="component" value="Unassembled WGS sequence"/>
</dbReference>
<evidence type="ECO:0000313" key="3">
    <source>
        <dbReference type="Proteomes" id="UP000184476"/>
    </source>
</evidence>
<proteinExistence type="predicted"/>
<organism evidence="2 3">
    <name type="scientific">Seinonella peptonophila</name>
    <dbReference type="NCBI Taxonomy" id="112248"/>
    <lineage>
        <taxon>Bacteria</taxon>
        <taxon>Bacillati</taxon>
        <taxon>Bacillota</taxon>
        <taxon>Bacilli</taxon>
        <taxon>Bacillales</taxon>
        <taxon>Thermoactinomycetaceae</taxon>
        <taxon>Seinonella</taxon>
    </lineage>
</organism>
<protein>
    <submittedName>
        <fullName evidence="2">Uncharacterized protein</fullName>
    </submittedName>
</protein>
<gene>
    <name evidence="2" type="ORF">SAMN05444392_102323</name>
</gene>
<dbReference type="STRING" id="112248.SAMN05444392_102323"/>